<evidence type="ECO:0000259" key="7">
    <source>
        <dbReference type="Pfam" id="PF18564"/>
    </source>
</evidence>
<evidence type="ECO:0000256" key="1">
    <source>
        <dbReference type="ARBA" id="ARBA00005641"/>
    </source>
</evidence>
<keyword evidence="5" id="KW-1133">Transmembrane helix</keyword>
<accession>A0A0P9EHZ1</accession>
<dbReference type="SUPFAM" id="SSF51445">
    <property type="entry name" value="(Trans)glycosidases"/>
    <property type="match status" value="1"/>
</dbReference>
<evidence type="ECO:0000313" key="9">
    <source>
        <dbReference type="Proteomes" id="UP000053890"/>
    </source>
</evidence>
<dbReference type="InterPro" id="IPR013780">
    <property type="entry name" value="Glyco_hydro_b"/>
</dbReference>
<reference evidence="8 9" key="1">
    <citation type="journal article" date="2015" name="Front. Microbiol.">
        <title>Genome sequence of the plant growth promoting endophytic yeast Rhodotorula graminis WP1.</title>
        <authorList>
            <person name="Firrincieli A."/>
            <person name="Otillar R."/>
            <person name="Salamov A."/>
            <person name="Schmutz J."/>
            <person name="Khan Z."/>
            <person name="Redman R.S."/>
            <person name="Fleck N.D."/>
            <person name="Lindquist E."/>
            <person name="Grigoriev I.V."/>
            <person name="Doty S.L."/>
        </authorList>
    </citation>
    <scope>NUCLEOTIDE SEQUENCE [LARGE SCALE GENOMIC DNA]</scope>
    <source>
        <strain evidence="8 9">WP1</strain>
    </source>
</reference>
<dbReference type="GO" id="GO:1904462">
    <property type="term" value="P:ergosteryl 3-beta-D-glucoside catabolic process"/>
    <property type="evidence" value="ECO:0007669"/>
    <property type="project" value="TreeGrafter"/>
</dbReference>
<dbReference type="STRING" id="578459.A0A0P9EHZ1"/>
<evidence type="ECO:0000256" key="5">
    <source>
        <dbReference type="SAM" id="Phobius"/>
    </source>
</evidence>
<feature type="compositionally biased region" description="Pro residues" evidence="4">
    <location>
        <begin position="1"/>
        <end position="11"/>
    </location>
</feature>
<comment type="similarity">
    <text evidence="1">Belongs to the glycosyl hydrolase 5 (cellulase A) family.</text>
</comment>
<sequence length="862" mass="95419">MPARPPPPPVDHPSLASDYRCGSTSSPAASLASTSVGPAPLDASKGRFFLDSYGRRLLLHGANVSGLDKLPAEPNGLTHLDMGDAYFDGANLSFVGRPWPLEESHEHLSRLRNWGLTFIRLVVTWEALEHAGPGEHDQAYIAYLHALVSLFPQYGIRCYVDAHQDVWSRHAGGSGAPMWTLSLVGFDVRNMKATGAAHAHNLHLEPHDPPPNVWPSGVTKLAAATAATAFWGGDVFAPKRRVRRRLHKGEWGQGGHDDDEVGLQTFLQESMCEAFGVLADRLRDLEGVMGFEVMNEPHKGYIELLSPYAWDFTADLAIGYFPSAVQSWALGSGHSVLVPHYAPSFPVTAVTHHVLLVPPQQRTAWLTPSSPAYVALPTSTTGCLWAEHGVWQWDAQRGEVGEGVVLKQEYFRRFPADVVLEGCVEMEGGEGGRRGRRQQGEDVSWYRDFYFPFVRKFSARIRRAPNPSTWFTFVEPMPNEFCPTFPPTSRPQGIIYAPHWYDLQTLFEKKLGFMTANVQGLSRGMFLLKALYFGRKGLKKNYALQISTILRHAYRQLGETPIVLGETGVPFDLNQKKAFATKDFQWQERMLDGICSAIGDAGLSNFNLWNYNALNNDEWGDSWNGENFSWFSLSDVTPEALKAAEDGGESARLNVGARALDAVQRPYACKTAGIPLRTSFDLHTRRFHLSYLNPIPPSHPLAASVPTVAQGDAEPDAPPLVGAECRARETEVFLPARRYGEAARSGRLRVQLRDGDGEWRYDEELQTLYVLHANTTPGYVHSLTVTVLGPSDRPSPRAWFEPPSALLDALALDAVWIHLLLVVGIGGYMGWWLVGQVWRGEGFAEGWGAWSGSGPVASFEEL</sequence>
<evidence type="ECO:0000256" key="2">
    <source>
        <dbReference type="ARBA" id="ARBA00022801"/>
    </source>
</evidence>
<dbReference type="GeneID" id="28978359"/>
<dbReference type="RefSeq" id="XP_018268937.1">
    <property type="nucleotide sequence ID" value="XM_018417911.1"/>
</dbReference>
<dbReference type="InterPro" id="IPR017853">
    <property type="entry name" value="GH"/>
</dbReference>
<evidence type="ECO:0000256" key="4">
    <source>
        <dbReference type="SAM" id="MobiDB-lite"/>
    </source>
</evidence>
<evidence type="ECO:0000259" key="6">
    <source>
        <dbReference type="Pfam" id="PF00150"/>
    </source>
</evidence>
<dbReference type="InterPro" id="IPR041036">
    <property type="entry name" value="GH5_C"/>
</dbReference>
<feature type="transmembrane region" description="Helical" evidence="5">
    <location>
        <begin position="815"/>
        <end position="834"/>
    </location>
</feature>
<dbReference type="Proteomes" id="UP000053890">
    <property type="component" value="Unassembled WGS sequence"/>
</dbReference>
<organism evidence="8 9">
    <name type="scientific">Rhodotorula graminis (strain WP1)</name>
    <dbReference type="NCBI Taxonomy" id="578459"/>
    <lineage>
        <taxon>Eukaryota</taxon>
        <taxon>Fungi</taxon>
        <taxon>Dikarya</taxon>
        <taxon>Basidiomycota</taxon>
        <taxon>Pucciniomycotina</taxon>
        <taxon>Microbotryomycetes</taxon>
        <taxon>Sporidiobolales</taxon>
        <taxon>Sporidiobolaceae</taxon>
        <taxon>Rhodotorula</taxon>
    </lineage>
</organism>
<dbReference type="GO" id="GO:0050295">
    <property type="term" value="F:steryl-beta-glucosidase activity"/>
    <property type="evidence" value="ECO:0007669"/>
    <property type="project" value="TreeGrafter"/>
</dbReference>
<dbReference type="InterPro" id="IPR052066">
    <property type="entry name" value="Glycosphingolipid_Hydrolases"/>
</dbReference>
<gene>
    <name evidence="8" type="ORF">RHOBADRAFT_55557</name>
</gene>
<dbReference type="AlphaFoldDB" id="A0A0P9EHZ1"/>
<keyword evidence="5" id="KW-0472">Membrane</keyword>
<keyword evidence="2 8" id="KW-0378">Hydrolase</keyword>
<keyword evidence="9" id="KW-1185">Reference proteome</keyword>
<protein>
    <submittedName>
        <fullName evidence="8">Glycoside hydrolase family 5 protein</fullName>
    </submittedName>
</protein>
<feature type="region of interest" description="Disordered" evidence="4">
    <location>
        <begin position="1"/>
        <end position="36"/>
    </location>
</feature>
<dbReference type="Gene3D" id="2.60.40.1180">
    <property type="entry name" value="Golgi alpha-mannosidase II"/>
    <property type="match status" value="1"/>
</dbReference>
<keyword evidence="5" id="KW-0812">Transmembrane</keyword>
<dbReference type="PANTHER" id="PTHR31308">
    <property type="match status" value="1"/>
</dbReference>
<evidence type="ECO:0000313" key="8">
    <source>
        <dbReference type="EMBL" id="KPV72888.1"/>
    </source>
</evidence>
<dbReference type="Gene3D" id="3.20.20.80">
    <property type="entry name" value="Glycosidases"/>
    <property type="match status" value="2"/>
</dbReference>
<feature type="compositionally biased region" description="Low complexity" evidence="4">
    <location>
        <begin position="23"/>
        <end position="35"/>
    </location>
</feature>
<dbReference type="EMBL" id="KQ474085">
    <property type="protein sequence ID" value="KPV72888.1"/>
    <property type="molecule type" value="Genomic_DNA"/>
</dbReference>
<keyword evidence="3" id="KW-0326">Glycosidase</keyword>
<proteinExistence type="inferred from homology"/>
<feature type="domain" description="Glycoside hydrolase family 5" evidence="6">
    <location>
        <begin position="103"/>
        <end position="167"/>
    </location>
</feature>
<dbReference type="OrthoDB" id="9971853at2759"/>
<dbReference type="GO" id="GO:0000272">
    <property type="term" value="P:polysaccharide catabolic process"/>
    <property type="evidence" value="ECO:0007669"/>
    <property type="project" value="InterPro"/>
</dbReference>
<dbReference type="InterPro" id="IPR001547">
    <property type="entry name" value="Glyco_hydro_5"/>
</dbReference>
<feature type="domain" description="Glycoside hydrolase family 5 C-terminal" evidence="7">
    <location>
        <begin position="665"/>
        <end position="785"/>
    </location>
</feature>
<dbReference type="PANTHER" id="PTHR31308:SF5">
    <property type="entry name" value="ERGOSTERYL-BETA-GLUCOSIDASE"/>
    <property type="match status" value="1"/>
</dbReference>
<evidence type="ECO:0000256" key="3">
    <source>
        <dbReference type="ARBA" id="ARBA00023295"/>
    </source>
</evidence>
<dbReference type="Pfam" id="PF00150">
    <property type="entry name" value="Cellulase"/>
    <property type="match status" value="1"/>
</dbReference>
<dbReference type="Pfam" id="PF18564">
    <property type="entry name" value="Glyco_hydro_5_C"/>
    <property type="match status" value="1"/>
</dbReference>
<dbReference type="OMA" id="NEFIPPW"/>
<name>A0A0P9EHZ1_RHOGW</name>